<dbReference type="RefSeq" id="WP_009575910.1">
    <property type="nucleotide sequence ID" value="NZ_AEIG01000047.1"/>
</dbReference>
<keyword evidence="5 8" id="KW-0560">Oxidoreductase</keyword>
<accession>F3L2B2</accession>
<evidence type="ECO:0000256" key="5">
    <source>
        <dbReference type="ARBA" id="ARBA00023002"/>
    </source>
</evidence>
<dbReference type="Pfam" id="PF00067">
    <property type="entry name" value="p450"/>
    <property type="match status" value="1"/>
</dbReference>
<dbReference type="STRING" id="2518989.IMCC3088_1679"/>
<dbReference type="EMBL" id="AEIG01000047">
    <property type="protein sequence ID" value="EGG29537.1"/>
    <property type="molecule type" value="Genomic_DNA"/>
</dbReference>
<dbReference type="InterPro" id="IPR001128">
    <property type="entry name" value="Cyt_P450"/>
</dbReference>
<dbReference type="GO" id="GO:0016705">
    <property type="term" value="F:oxidoreductase activity, acting on paired donors, with incorporation or reduction of molecular oxygen"/>
    <property type="evidence" value="ECO:0007669"/>
    <property type="project" value="InterPro"/>
</dbReference>
<evidence type="ECO:0000256" key="4">
    <source>
        <dbReference type="ARBA" id="ARBA00022723"/>
    </source>
</evidence>
<comment type="cofactor">
    <cofactor evidence="1">
        <name>heme</name>
        <dbReference type="ChEBI" id="CHEBI:30413"/>
    </cofactor>
</comment>
<dbReference type="eggNOG" id="COG2124">
    <property type="taxonomic scope" value="Bacteria"/>
</dbReference>
<dbReference type="InterPro" id="IPR017972">
    <property type="entry name" value="Cyt_P450_CS"/>
</dbReference>
<dbReference type="PANTHER" id="PTHR46696:SF1">
    <property type="entry name" value="CYTOCHROME P450 YJIB-RELATED"/>
    <property type="match status" value="1"/>
</dbReference>
<evidence type="ECO:0000313" key="9">
    <source>
        <dbReference type="EMBL" id="EGG29537.1"/>
    </source>
</evidence>
<evidence type="ECO:0000256" key="7">
    <source>
        <dbReference type="ARBA" id="ARBA00023033"/>
    </source>
</evidence>
<dbReference type="CDD" id="cd11033">
    <property type="entry name" value="CYP142-like"/>
    <property type="match status" value="1"/>
</dbReference>
<dbReference type="PRINTS" id="PR00359">
    <property type="entry name" value="BP450"/>
</dbReference>
<name>F3L2B2_9GAMM</name>
<sequence length="463" mass="53180">MSNSTVAPTKHYPPVSDDILYDNGALDPIHPEIYPRLTEFRLGSTNSWTQGHPYDFYKRMREEAPVMWSPGLNKTSGFWSVSRYDDVKYVEQNPQIFSSQRGSMNMAVMPNRGKAERLMNAAFNSLINLDGDVHRELRAQQMPFFLPQYVEQLKERVGQKIDQLLDDIEKKGPVVDFAKMFSTQLPLFTLCEMLGVDEEDRPQIAKWMHYLELAPQFLTHPFRMFLAEPMFVFRFEKMLADMFDYGERVMADRIANPRQDLLTTIANASLDGKSMSQSYLDGSWLLIIFAGNDTTRNSLSGTIRLLTQFEDQRQLVLSDRSLIDRMSNESLRMTSPVMHMRRTAIEDTEIAGQRIAKDEKVIMWYGSANRDPSVFPNPDTFDLSRDNVEKHMAFGLGVHRCLGNRIAHMQLSMAYERILDRFPNIVWTGKQKIEPIILVHAISSLTANLYGHGGKRPTKVAMS</sequence>
<dbReference type="Proteomes" id="UP000005615">
    <property type="component" value="Unassembled WGS sequence"/>
</dbReference>
<dbReference type="Gene3D" id="1.10.630.10">
    <property type="entry name" value="Cytochrome P450"/>
    <property type="match status" value="1"/>
</dbReference>
<keyword evidence="4 8" id="KW-0479">Metal-binding</keyword>
<reference evidence="9 10" key="1">
    <citation type="journal article" date="2011" name="J. Bacteriol.">
        <title>Genome sequence of strain IMCC3088, a proteorhodopsin-containing marine bacterium belonging to the OM60/NOR5 clade.</title>
        <authorList>
            <person name="Jang Y."/>
            <person name="Oh H.M."/>
            <person name="Kang I."/>
            <person name="Lee K."/>
            <person name="Yang S.J."/>
            <person name="Cho J.C."/>
        </authorList>
    </citation>
    <scope>NUCLEOTIDE SEQUENCE [LARGE SCALE GENOMIC DNA]</scope>
    <source>
        <strain evidence="9 10">IMCC3088</strain>
    </source>
</reference>
<evidence type="ECO:0000256" key="3">
    <source>
        <dbReference type="ARBA" id="ARBA00022617"/>
    </source>
</evidence>
<evidence type="ECO:0000313" key="10">
    <source>
        <dbReference type="Proteomes" id="UP000005615"/>
    </source>
</evidence>
<keyword evidence="10" id="KW-1185">Reference proteome</keyword>
<dbReference type="PANTHER" id="PTHR46696">
    <property type="entry name" value="P450, PUTATIVE (EUROFUNG)-RELATED"/>
    <property type="match status" value="1"/>
</dbReference>
<dbReference type="PROSITE" id="PS00086">
    <property type="entry name" value="CYTOCHROME_P450"/>
    <property type="match status" value="1"/>
</dbReference>
<evidence type="ECO:0000256" key="8">
    <source>
        <dbReference type="RuleBase" id="RU000461"/>
    </source>
</evidence>
<protein>
    <submittedName>
        <fullName evidence="9">Cytochrome P450 family protein</fullName>
    </submittedName>
</protein>
<dbReference type="InterPro" id="IPR002397">
    <property type="entry name" value="Cyt_P450_B"/>
</dbReference>
<dbReference type="AlphaFoldDB" id="F3L2B2"/>
<evidence type="ECO:0000256" key="2">
    <source>
        <dbReference type="ARBA" id="ARBA00010617"/>
    </source>
</evidence>
<keyword evidence="6 8" id="KW-0408">Iron</keyword>
<keyword evidence="3 8" id="KW-0349">Heme</keyword>
<keyword evidence="7 8" id="KW-0503">Monooxygenase</keyword>
<organism evidence="9 10">
    <name type="scientific">Aequoribacter fuscus</name>
    <dbReference type="NCBI Taxonomy" id="2518989"/>
    <lineage>
        <taxon>Bacteria</taxon>
        <taxon>Pseudomonadati</taxon>
        <taxon>Pseudomonadota</taxon>
        <taxon>Gammaproteobacteria</taxon>
        <taxon>Cellvibrionales</taxon>
        <taxon>Halieaceae</taxon>
        <taxon>Aequoribacter</taxon>
    </lineage>
</organism>
<comment type="similarity">
    <text evidence="2 8">Belongs to the cytochrome P450 family.</text>
</comment>
<proteinExistence type="inferred from homology"/>
<gene>
    <name evidence="9" type="ORF">IMCC3088_1679</name>
</gene>
<dbReference type="GO" id="GO:0020037">
    <property type="term" value="F:heme binding"/>
    <property type="evidence" value="ECO:0007669"/>
    <property type="project" value="InterPro"/>
</dbReference>
<evidence type="ECO:0000256" key="6">
    <source>
        <dbReference type="ARBA" id="ARBA00023004"/>
    </source>
</evidence>
<dbReference type="OrthoDB" id="7052847at2"/>
<dbReference type="InterPro" id="IPR036396">
    <property type="entry name" value="Cyt_P450_sf"/>
</dbReference>
<dbReference type="GO" id="GO:0005506">
    <property type="term" value="F:iron ion binding"/>
    <property type="evidence" value="ECO:0007669"/>
    <property type="project" value="InterPro"/>
</dbReference>
<dbReference type="SUPFAM" id="SSF48264">
    <property type="entry name" value="Cytochrome P450"/>
    <property type="match status" value="1"/>
</dbReference>
<evidence type="ECO:0000256" key="1">
    <source>
        <dbReference type="ARBA" id="ARBA00001971"/>
    </source>
</evidence>
<dbReference type="FunFam" id="1.10.630.10:FF:000018">
    <property type="entry name" value="Cytochrome P450 monooxygenase"/>
    <property type="match status" value="1"/>
</dbReference>
<dbReference type="GO" id="GO:0004497">
    <property type="term" value="F:monooxygenase activity"/>
    <property type="evidence" value="ECO:0007669"/>
    <property type="project" value="UniProtKB-KW"/>
</dbReference>
<comment type="caution">
    <text evidence="9">The sequence shown here is derived from an EMBL/GenBank/DDBJ whole genome shotgun (WGS) entry which is preliminary data.</text>
</comment>